<protein>
    <submittedName>
        <fullName evidence="2">Uncharacterized protein</fullName>
    </submittedName>
</protein>
<reference evidence="2" key="1">
    <citation type="journal article" date="2015" name="Nature">
        <title>Complex archaea that bridge the gap between prokaryotes and eukaryotes.</title>
        <authorList>
            <person name="Spang A."/>
            <person name="Saw J.H."/>
            <person name="Jorgensen S.L."/>
            <person name="Zaremba-Niedzwiedzka K."/>
            <person name="Martijn J."/>
            <person name="Lind A.E."/>
            <person name="van Eijk R."/>
            <person name="Schleper C."/>
            <person name="Guy L."/>
            <person name="Ettema T.J."/>
        </authorList>
    </citation>
    <scope>NUCLEOTIDE SEQUENCE</scope>
</reference>
<dbReference type="EMBL" id="LAZR01039399">
    <property type="protein sequence ID" value="KKL17102.1"/>
    <property type="molecule type" value="Genomic_DNA"/>
</dbReference>
<feature type="compositionally biased region" description="Polar residues" evidence="1">
    <location>
        <begin position="17"/>
        <end position="26"/>
    </location>
</feature>
<dbReference type="AlphaFoldDB" id="A0A0F9BT95"/>
<organism evidence="2">
    <name type="scientific">marine sediment metagenome</name>
    <dbReference type="NCBI Taxonomy" id="412755"/>
    <lineage>
        <taxon>unclassified sequences</taxon>
        <taxon>metagenomes</taxon>
        <taxon>ecological metagenomes</taxon>
    </lineage>
</organism>
<feature type="region of interest" description="Disordered" evidence="1">
    <location>
        <begin position="1"/>
        <end position="26"/>
    </location>
</feature>
<gene>
    <name evidence="2" type="ORF">LCGC14_2488910</name>
</gene>
<comment type="caution">
    <text evidence="2">The sequence shown here is derived from an EMBL/GenBank/DDBJ whole genome shotgun (WGS) entry which is preliminary data.</text>
</comment>
<name>A0A0F9BT95_9ZZZZ</name>
<evidence type="ECO:0000256" key="1">
    <source>
        <dbReference type="SAM" id="MobiDB-lite"/>
    </source>
</evidence>
<feature type="non-terminal residue" evidence="2">
    <location>
        <position position="26"/>
    </location>
</feature>
<accession>A0A0F9BT95</accession>
<sequence>MPIGTAGLTAAQRSEKIQSNLTAGAG</sequence>
<proteinExistence type="predicted"/>
<evidence type="ECO:0000313" key="2">
    <source>
        <dbReference type="EMBL" id="KKL17102.1"/>
    </source>
</evidence>